<accession>A0A443L583</accession>
<keyword evidence="3" id="KW-1185">Reference proteome</keyword>
<name>A0A443L583_9RHOB</name>
<proteinExistence type="predicted"/>
<dbReference type="Proteomes" id="UP000286594">
    <property type="component" value="Unassembled WGS sequence"/>
</dbReference>
<reference evidence="2 3" key="1">
    <citation type="submission" date="2019-01" db="EMBL/GenBank/DDBJ databases">
        <title>Sinorhodobacter populi sp. nov. isolated from the symptomatic bark tissue of Populus euramericana canker.</title>
        <authorList>
            <person name="Xu G."/>
        </authorList>
    </citation>
    <scope>NUCLEOTIDE SEQUENCE [LARGE SCALE GENOMIC DNA]</scope>
    <source>
        <strain evidence="2 3">CCTCC AB2012026</strain>
    </source>
</reference>
<evidence type="ECO:0000259" key="1">
    <source>
        <dbReference type="Pfam" id="PF08885"/>
    </source>
</evidence>
<dbReference type="EMBL" id="SAVB01000034">
    <property type="protein sequence ID" value="RWR44221.1"/>
    <property type="molecule type" value="Genomic_DNA"/>
</dbReference>
<evidence type="ECO:0000313" key="3">
    <source>
        <dbReference type="Proteomes" id="UP000286594"/>
    </source>
</evidence>
<organism evidence="2 3">
    <name type="scientific">Paenirhodobacter ferrireducens</name>
    <dbReference type="NCBI Taxonomy" id="1215032"/>
    <lineage>
        <taxon>Bacteria</taxon>
        <taxon>Pseudomonadati</taxon>
        <taxon>Pseudomonadota</taxon>
        <taxon>Alphaproteobacteria</taxon>
        <taxon>Rhodobacterales</taxon>
        <taxon>Rhodobacter group</taxon>
        <taxon>Paenirhodobacter</taxon>
    </lineage>
</organism>
<sequence>MRRKRYGFMSVRQNYVTVSATQQRLSGVTRKRDTNGSLVNRLLHERAICRQHLETARFPWPSARNPLIHDFGTVPPMSFYADLPDRCFWRRCLRRPRFDFAEIYQPTVTIEAGEPIATAGSCFAQKIGRELKRSDARFLDLEPAPPGMSEATGIGFGYGLYSARYGNIYTTAQLLQLAEDAFSDHVREDALWTKDGAWFDGLRPRIEPGGFARRADVVTARRSHLRQVRRLFTEASVFVFTLGLTERWEHAETGTVYQLCPATVDPAFGAPEHRFHNTGVSDVVSELTRFIALVRSHAPDLRFLFTVSPVPLAATATGGHVLPATIRSKSVLRAAVDEVVTTLPGCDYFPSYEIATANPLLRDAFDAGQREVKDEVVAEIMTTFFAAHPGLSRTLPDTAAEEPDTVCDEILLDASRT</sequence>
<protein>
    <submittedName>
        <fullName evidence="2">GSCFA family protein</fullName>
    </submittedName>
</protein>
<dbReference type="OrthoDB" id="369216at2"/>
<gene>
    <name evidence="2" type="ORF">EOW65_19295</name>
</gene>
<comment type="caution">
    <text evidence="2">The sequence shown here is derived from an EMBL/GenBank/DDBJ whole genome shotgun (WGS) entry which is preliminary data.</text>
</comment>
<dbReference type="AlphaFoldDB" id="A0A443L583"/>
<feature type="domain" description="GSCFA" evidence="1">
    <location>
        <begin position="116"/>
        <end position="384"/>
    </location>
</feature>
<evidence type="ECO:0000313" key="2">
    <source>
        <dbReference type="EMBL" id="RWR44221.1"/>
    </source>
</evidence>
<dbReference type="InterPro" id="IPR014982">
    <property type="entry name" value="GSCFA"/>
</dbReference>
<dbReference type="Pfam" id="PF08885">
    <property type="entry name" value="GSCFA"/>
    <property type="match status" value="1"/>
</dbReference>